<keyword evidence="2" id="KW-1185">Reference proteome</keyword>
<evidence type="ECO:0000313" key="1">
    <source>
        <dbReference type="EMBL" id="TVY09072.1"/>
    </source>
</evidence>
<dbReference type="AlphaFoldDB" id="A0A559KAC8"/>
<dbReference type="OrthoDB" id="3035606at2"/>
<proteinExistence type="predicted"/>
<evidence type="ECO:0000313" key="2">
    <source>
        <dbReference type="Proteomes" id="UP000317036"/>
    </source>
</evidence>
<comment type="caution">
    <text evidence="1">The sequence shown here is derived from an EMBL/GenBank/DDBJ whole genome shotgun (WGS) entry which is preliminary data.</text>
</comment>
<sequence>MNRKQISLIINDKYSGYVMQVKAKIENLDKSFMQSGDDSPLNNVWEEFVVQIQGEESIFFEAYEDTIRAICEKVLNSLTESELRLLWLETDGYFDYDEDELFPTEDVLLEGIEQELYSRLCALAADEEIEFDKDKDEEELTWYTYKISEDVLPEIYIVKQIQGFVDDYYYEDNFDISCLPNEVVIVEGYRPLVVPRTVSIIETIHHAAGSDNEVYGESSVIDHMTWVLTNINRLTTEENFKEIFSNYSSGIGWEVEELLELEDPEEKLMITYQILADISVYEKIL</sequence>
<gene>
    <name evidence="1" type="ORF">FPZ49_15275</name>
</gene>
<accession>A0A559KAC8</accession>
<dbReference type="RefSeq" id="WP_144848124.1">
    <property type="nucleotide sequence ID" value="NZ_VNJI01000017.1"/>
</dbReference>
<name>A0A559KAC8_9BACL</name>
<protein>
    <submittedName>
        <fullName evidence="1">Uncharacterized protein</fullName>
    </submittedName>
</protein>
<dbReference type="Proteomes" id="UP000317036">
    <property type="component" value="Unassembled WGS sequence"/>
</dbReference>
<organism evidence="1 2">
    <name type="scientific">Paenibacillus cremeus</name>
    <dbReference type="NCBI Taxonomy" id="2163881"/>
    <lineage>
        <taxon>Bacteria</taxon>
        <taxon>Bacillati</taxon>
        <taxon>Bacillota</taxon>
        <taxon>Bacilli</taxon>
        <taxon>Bacillales</taxon>
        <taxon>Paenibacillaceae</taxon>
        <taxon>Paenibacillus</taxon>
    </lineage>
</organism>
<dbReference type="EMBL" id="VNJI01000017">
    <property type="protein sequence ID" value="TVY09072.1"/>
    <property type="molecule type" value="Genomic_DNA"/>
</dbReference>
<reference evidence="1 2" key="1">
    <citation type="submission" date="2019-07" db="EMBL/GenBank/DDBJ databases">
        <authorList>
            <person name="Kim J."/>
        </authorList>
    </citation>
    <scope>NUCLEOTIDE SEQUENCE [LARGE SCALE GENOMIC DNA]</scope>
    <source>
        <strain evidence="1 2">JC52</strain>
    </source>
</reference>